<reference evidence="4 5" key="1">
    <citation type="submission" date="2018-03" db="EMBL/GenBank/DDBJ databases">
        <title>Comparative analysis of microorganisms from saline springs in Andes Mountain Range, Colombia.</title>
        <authorList>
            <person name="Rubin E."/>
        </authorList>
    </citation>
    <scope>NUCLEOTIDE SEQUENCE [LARGE SCALE GENOMIC DNA]</scope>
    <source>
        <strain evidence="4 5">CG 23</strain>
    </source>
</reference>
<dbReference type="NCBIfam" id="TIGR01552">
    <property type="entry name" value="phd_fam"/>
    <property type="match status" value="1"/>
</dbReference>
<dbReference type="PANTHER" id="PTHR33713:SF10">
    <property type="entry name" value="ANTITOXIN YAFN"/>
    <property type="match status" value="1"/>
</dbReference>
<dbReference type="Proteomes" id="UP000239895">
    <property type="component" value="Unassembled WGS sequence"/>
</dbReference>
<feature type="region of interest" description="Disordered" evidence="3">
    <location>
        <begin position="88"/>
        <end position="110"/>
    </location>
</feature>
<gene>
    <name evidence="4" type="ORF">BCL65_11555</name>
</gene>
<dbReference type="EMBL" id="PVTX01000015">
    <property type="protein sequence ID" value="PRZ03187.1"/>
    <property type="molecule type" value="Genomic_DNA"/>
</dbReference>
<evidence type="ECO:0000313" key="4">
    <source>
        <dbReference type="EMBL" id="PRZ03187.1"/>
    </source>
</evidence>
<dbReference type="Pfam" id="PF02604">
    <property type="entry name" value="PhdYeFM_antitox"/>
    <property type="match status" value="1"/>
</dbReference>
<evidence type="ECO:0000256" key="2">
    <source>
        <dbReference type="RuleBase" id="RU362080"/>
    </source>
</evidence>
<evidence type="ECO:0000256" key="1">
    <source>
        <dbReference type="ARBA" id="ARBA00009981"/>
    </source>
</evidence>
<dbReference type="Gene3D" id="3.40.1620.10">
    <property type="entry name" value="YefM-like domain"/>
    <property type="match status" value="1"/>
</dbReference>
<proteinExistence type="inferred from homology"/>
<sequence length="110" mass="12437">MSKWYIMCMDTMERPAEWAPESATASVSTRELREGLAELLARARYAHERIVVTKNGKPAGAIIGMEDLELLERLEDLNDRLQYDEAKAKAKAEDDSENVPWEQAKAELGL</sequence>
<organism evidence="4 5">
    <name type="scientific">Isoptericola halotolerans</name>
    <dbReference type="NCBI Taxonomy" id="300560"/>
    <lineage>
        <taxon>Bacteria</taxon>
        <taxon>Bacillati</taxon>
        <taxon>Actinomycetota</taxon>
        <taxon>Actinomycetes</taxon>
        <taxon>Micrococcales</taxon>
        <taxon>Promicromonosporaceae</taxon>
        <taxon>Isoptericola</taxon>
    </lineage>
</organism>
<dbReference type="PANTHER" id="PTHR33713">
    <property type="entry name" value="ANTITOXIN YAFN-RELATED"/>
    <property type="match status" value="1"/>
</dbReference>
<dbReference type="InterPro" id="IPR051405">
    <property type="entry name" value="phD/YefM_antitoxin"/>
</dbReference>
<comment type="similarity">
    <text evidence="1 2">Belongs to the phD/YefM antitoxin family.</text>
</comment>
<keyword evidence="5" id="KW-1185">Reference proteome</keyword>
<comment type="caution">
    <text evidence="4">The sequence shown here is derived from an EMBL/GenBank/DDBJ whole genome shotgun (WGS) entry which is preliminary data.</text>
</comment>
<evidence type="ECO:0000313" key="5">
    <source>
        <dbReference type="Proteomes" id="UP000239895"/>
    </source>
</evidence>
<protein>
    <recommendedName>
        <fullName evidence="2">Antitoxin</fullName>
    </recommendedName>
</protein>
<dbReference type="SUPFAM" id="SSF143120">
    <property type="entry name" value="YefM-like"/>
    <property type="match status" value="1"/>
</dbReference>
<accession>A0ABX5EAV5</accession>
<evidence type="ECO:0000256" key="3">
    <source>
        <dbReference type="SAM" id="MobiDB-lite"/>
    </source>
</evidence>
<comment type="function">
    <text evidence="2">Antitoxin component of a type II toxin-antitoxin (TA) system.</text>
</comment>
<dbReference type="InterPro" id="IPR036165">
    <property type="entry name" value="YefM-like_sf"/>
</dbReference>
<name>A0ABX5EAV5_9MICO</name>
<dbReference type="InterPro" id="IPR006442">
    <property type="entry name" value="Antitoxin_Phd/YefM"/>
</dbReference>